<dbReference type="AlphaFoldDB" id="A0A2P4ESL4"/>
<dbReference type="Proteomes" id="UP000243451">
    <property type="component" value="Unassembled WGS sequence"/>
</dbReference>
<dbReference type="CDD" id="cd00882">
    <property type="entry name" value="Ras_like_GTPase"/>
    <property type="match status" value="1"/>
</dbReference>
<dbReference type="OrthoDB" id="9128717at2"/>
<evidence type="ECO:0000313" key="2">
    <source>
        <dbReference type="EMBL" id="POB02043.1"/>
    </source>
</evidence>
<protein>
    <submittedName>
        <fullName evidence="2">GTP-binding protein</fullName>
    </submittedName>
</protein>
<dbReference type="SUPFAM" id="SSF52540">
    <property type="entry name" value="P-loop containing nucleoside triphosphate hydrolases"/>
    <property type="match status" value="1"/>
</dbReference>
<dbReference type="InterPro" id="IPR027417">
    <property type="entry name" value="P-loop_NTPase"/>
</dbReference>
<dbReference type="Gene3D" id="3.40.50.300">
    <property type="entry name" value="P-loop containing nucleotide triphosphate hydrolases"/>
    <property type="match status" value="1"/>
</dbReference>
<gene>
    <name evidence="2" type="ORF">C1949_14440</name>
</gene>
<dbReference type="EMBL" id="PPSK01000015">
    <property type="protein sequence ID" value="POB02043.1"/>
    <property type="molecule type" value="Genomic_DNA"/>
</dbReference>
<sequence length="418" mass="45199">MQAVQKKSLTLVEVLQRALAYGASDVAPIADYLKMDKSDLELNARDRTLENAEKIASYLCRMGSNDFATVFRGGQGVGYSEIVFDVGRKLKVKVNESNSIEENEKAIIEKLFADALDQMSEDEKRELMGSIGITKMDVPFGSAGTILVQQLARHYGGFAVYKSSLILANMVSRAVLGRGLTFAANAAISRTIGMAIGPIGWIVTGAWLAIDLAGPAYRKTVPAVLHVAMLRQMVVKRINIGVVGDGSVGKDSLFKSVFGLNTGNVSPVAGSTSDMQVYDLGGTGAIQLVNFPGFNDYRPEVESLAKDQLNHTDLFVMIIDVNRGISGADMKMLSSLQSFGRPVLVCLNKVDLVRPSDLEALLSAARSRLHGVDLLETAFDPDIRLHQGGVIGAEQVFEWVRVQLDSAGKETTHLQKGF</sequence>
<keyword evidence="3" id="KW-1185">Reference proteome</keyword>
<feature type="domain" description="G" evidence="1">
    <location>
        <begin position="240"/>
        <end position="349"/>
    </location>
</feature>
<evidence type="ECO:0000313" key="3">
    <source>
        <dbReference type="Proteomes" id="UP000243451"/>
    </source>
</evidence>
<reference evidence="2 3" key="1">
    <citation type="submission" date="2018-01" db="EMBL/GenBank/DDBJ databases">
        <title>Draft genome of the type strain Pseudomonas oceani DSM 100277 isolated from the deep water in Okinawa trough, northwestern Pacific Ocean.</title>
        <authorList>
            <person name="Gomila M."/>
            <person name="Mulet M."/>
            <person name="Garcia-Valdes E."/>
            <person name="Lalucat J."/>
        </authorList>
    </citation>
    <scope>NUCLEOTIDE SEQUENCE [LARGE SCALE GENOMIC DNA]</scope>
    <source>
        <strain evidence="2 3">DSM 100277</strain>
    </source>
</reference>
<dbReference type="RefSeq" id="WP_104739184.1">
    <property type="nucleotide sequence ID" value="NZ_BMHR01000004.1"/>
</dbReference>
<dbReference type="PANTHER" id="PTHR14143">
    <property type="entry name" value="INTERFERON-INDUCIBLE GTPASE FAMILY MEMBER"/>
    <property type="match status" value="1"/>
</dbReference>
<name>A0A2P4ESL4_9GAMM</name>
<dbReference type="GO" id="GO:0005525">
    <property type="term" value="F:GTP binding"/>
    <property type="evidence" value="ECO:0007669"/>
    <property type="project" value="InterPro"/>
</dbReference>
<dbReference type="PANTHER" id="PTHR14143:SF1">
    <property type="entry name" value="IRG-TYPE G DOMAIN-CONTAINING PROTEIN"/>
    <property type="match status" value="1"/>
</dbReference>
<comment type="caution">
    <text evidence="2">The sequence shown here is derived from an EMBL/GenBank/DDBJ whole genome shotgun (WGS) entry which is preliminary data.</text>
</comment>
<organism evidence="2 3">
    <name type="scientific">Halopseudomonas oceani</name>
    <dbReference type="NCBI Taxonomy" id="1708783"/>
    <lineage>
        <taxon>Bacteria</taxon>
        <taxon>Pseudomonadati</taxon>
        <taxon>Pseudomonadota</taxon>
        <taxon>Gammaproteobacteria</taxon>
        <taxon>Pseudomonadales</taxon>
        <taxon>Pseudomonadaceae</taxon>
        <taxon>Halopseudomonas</taxon>
    </lineage>
</organism>
<evidence type="ECO:0000259" key="1">
    <source>
        <dbReference type="Pfam" id="PF01926"/>
    </source>
</evidence>
<dbReference type="Pfam" id="PF01926">
    <property type="entry name" value="MMR_HSR1"/>
    <property type="match status" value="1"/>
</dbReference>
<dbReference type="InterPro" id="IPR006073">
    <property type="entry name" value="GTP-bd"/>
</dbReference>
<accession>A0A2P4ESL4</accession>
<proteinExistence type="predicted"/>